<reference evidence="1 2" key="1">
    <citation type="submission" date="2013-07" db="EMBL/GenBank/DDBJ databases">
        <title>Comparative Genomic and Metabolomic Analysis of Twelve Strains of Pseudoalteromonas luteoviolacea.</title>
        <authorList>
            <person name="Vynne N.G."/>
            <person name="Mansson M."/>
            <person name="Gram L."/>
        </authorList>
    </citation>
    <scope>NUCLEOTIDE SEQUENCE [LARGE SCALE GENOMIC DNA]</scope>
    <source>
        <strain evidence="1 2">H33</strain>
    </source>
</reference>
<dbReference type="AlphaFoldDB" id="A0A162A3K4"/>
<dbReference type="EMBL" id="AUXZ01000125">
    <property type="protein sequence ID" value="KZN45808.1"/>
    <property type="molecule type" value="Genomic_DNA"/>
</dbReference>
<accession>A0A162A3K4</accession>
<evidence type="ECO:0000313" key="1">
    <source>
        <dbReference type="EMBL" id="KZN45808.1"/>
    </source>
</evidence>
<comment type="caution">
    <text evidence="1">The sequence shown here is derived from an EMBL/GenBank/DDBJ whole genome shotgun (WGS) entry which is preliminary data.</text>
</comment>
<gene>
    <name evidence="1" type="ORF">N476_24910</name>
</gene>
<dbReference type="PATRIC" id="fig|1365251.3.peg.4662"/>
<sequence length="61" mass="6921">MLQHRAYNHIHRLFEPGNDKLLIANNGPIIEVALGNLLSNIKPIRLESTHKGLFMFNSITV</sequence>
<name>A0A162A3K4_9GAMM</name>
<organism evidence="1 2">
    <name type="scientific">Pseudoalteromonas luteoviolacea H33</name>
    <dbReference type="NCBI Taxonomy" id="1365251"/>
    <lineage>
        <taxon>Bacteria</taxon>
        <taxon>Pseudomonadati</taxon>
        <taxon>Pseudomonadota</taxon>
        <taxon>Gammaproteobacteria</taxon>
        <taxon>Alteromonadales</taxon>
        <taxon>Pseudoalteromonadaceae</taxon>
        <taxon>Pseudoalteromonas</taxon>
    </lineage>
</organism>
<protein>
    <submittedName>
        <fullName evidence="1">Uncharacterized protein</fullName>
    </submittedName>
</protein>
<proteinExistence type="predicted"/>
<dbReference type="Proteomes" id="UP000076503">
    <property type="component" value="Unassembled WGS sequence"/>
</dbReference>
<evidence type="ECO:0000313" key="2">
    <source>
        <dbReference type="Proteomes" id="UP000076503"/>
    </source>
</evidence>